<name>A0A175RTP9_9HYPH</name>
<evidence type="ECO:0000259" key="13">
    <source>
        <dbReference type="SMART" id="SM00892"/>
    </source>
</evidence>
<evidence type="ECO:0000256" key="3">
    <source>
        <dbReference type="ARBA" id="ARBA00022722"/>
    </source>
</evidence>
<dbReference type="GO" id="GO:0003676">
    <property type="term" value="F:nucleic acid binding"/>
    <property type="evidence" value="ECO:0007669"/>
    <property type="project" value="InterPro"/>
</dbReference>
<evidence type="ECO:0000256" key="6">
    <source>
        <dbReference type="ARBA" id="ARBA00022801"/>
    </source>
</evidence>
<evidence type="ECO:0000256" key="8">
    <source>
        <dbReference type="PIRSR" id="PIRSR640255-1"/>
    </source>
</evidence>
<evidence type="ECO:0000256" key="7">
    <source>
        <dbReference type="ARBA" id="ARBA00022842"/>
    </source>
</evidence>
<accession>A0A175RTP9</accession>
<proteinExistence type="inferred from homology"/>
<dbReference type="SUPFAM" id="SSF54060">
    <property type="entry name" value="His-Me finger endonucleases"/>
    <property type="match status" value="1"/>
</dbReference>
<dbReference type="EC" id="3.1.30.-" evidence="10"/>
<evidence type="ECO:0000256" key="11">
    <source>
        <dbReference type="SAM" id="SignalP"/>
    </source>
</evidence>
<comment type="cofactor">
    <cofactor evidence="1 10">
        <name>Mg(2+)</name>
        <dbReference type="ChEBI" id="CHEBI:18420"/>
    </cofactor>
</comment>
<keyword evidence="11" id="KW-0732">Signal</keyword>
<dbReference type="PROSITE" id="PS01070">
    <property type="entry name" value="NUCLEASE_NON_SPEC"/>
    <property type="match status" value="1"/>
</dbReference>
<dbReference type="GO" id="GO:0016787">
    <property type="term" value="F:hydrolase activity"/>
    <property type="evidence" value="ECO:0007669"/>
    <property type="project" value="UniProtKB-KW"/>
</dbReference>
<dbReference type="Pfam" id="PF01223">
    <property type="entry name" value="Endonuclease_NS"/>
    <property type="match status" value="1"/>
</dbReference>
<evidence type="ECO:0000313" key="14">
    <source>
        <dbReference type="EMBL" id="KTR07086.1"/>
    </source>
</evidence>
<gene>
    <name evidence="14" type="ORF">NS365_05220</name>
</gene>
<keyword evidence="4 9" id="KW-0479">Metal-binding</keyword>
<protein>
    <recommendedName>
        <fullName evidence="10">Endonuclease</fullName>
        <ecNumber evidence="10">3.1.30.-</ecNumber>
    </recommendedName>
</protein>
<dbReference type="InterPro" id="IPR001604">
    <property type="entry name" value="Endo_G_ENPP1-like_dom"/>
</dbReference>
<dbReference type="AlphaFoldDB" id="A0A175RTP9"/>
<feature type="binding site" evidence="9">
    <location>
        <position position="146"/>
    </location>
    <ligand>
        <name>Mg(2+)</name>
        <dbReference type="ChEBI" id="CHEBI:18420"/>
        <note>catalytic</note>
    </ligand>
</feature>
<dbReference type="InterPro" id="IPR040255">
    <property type="entry name" value="Non-specific_endonuclease"/>
</dbReference>
<evidence type="ECO:0000256" key="4">
    <source>
        <dbReference type="ARBA" id="ARBA00022723"/>
    </source>
</evidence>
<dbReference type="EMBL" id="LDQA01000013">
    <property type="protein sequence ID" value="KTR07086.1"/>
    <property type="molecule type" value="Genomic_DNA"/>
</dbReference>
<keyword evidence="7" id="KW-0460">Magnesium</keyword>
<dbReference type="PATRIC" id="fig|401562.4.peg.654"/>
<feature type="signal peptide" evidence="11">
    <location>
        <begin position="1"/>
        <end position="21"/>
    </location>
</feature>
<evidence type="ECO:0000256" key="2">
    <source>
        <dbReference type="ARBA" id="ARBA00010052"/>
    </source>
</evidence>
<dbReference type="InterPro" id="IPR018524">
    <property type="entry name" value="DNA/RNA_endonuclease_AS"/>
</dbReference>
<reference evidence="14 15" key="1">
    <citation type="journal article" date="2016" name="Front. Microbiol.">
        <title>Genomic Resource of Rice Seed Associated Bacteria.</title>
        <authorList>
            <person name="Midha S."/>
            <person name="Bansal K."/>
            <person name="Sharma S."/>
            <person name="Kumar N."/>
            <person name="Patil P.P."/>
            <person name="Chaudhry V."/>
            <person name="Patil P.B."/>
        </authorList>
    </citation>
    <scope>NUCLEOTIDE SEQUENCE [LARGE SCALE GENOMIC DNA]</scope>
    <source>
        <strain evidence="14 15">NS365</strain>
    </source>
</reference>
<dbReference type="InterPro" id="IPR044925">
    <property type="entry name" value="His-Me_finger_sf"/>
</dbReference>
<evidence type="ECO:0000313" key="15">
    <source>
        <dbReference type="Proteomes" id="UP000078529"/>
    </source>
</evidence>
<dbReference type="InterPro" id="IPR020821">
    <property type="entry name" value="ENPP1-3/EXOG-like_nuc-like"/>
</dbReference>
<feature type="domain" description="DNA/RNA non-specific endonuclease/pyrophosphatase/phosphodiesterase" evidence="13">
    <location>
        <begin position="51"/>
        <end position="242"/>
    </location>
</feature>
<evidence type="ECO:0000256" key="9">
    <source>
        <dbReference type="PIRSR" id="PIRSR640255-2"/>
    </source>
</evidence>
<comment type="caution">
    <text evidence="14">The sequence shown here is derived from an EMBL/GenBank/DDBJ whole genome shotgun (WGS) entry which is preliminary data.</text>
</comment>
<feature type="domain" description="ENPP1-3/EXOG-like endonuclease/phosphodiesterase" evidence="12">
    <location>
        <begin position="52"/>
        <end position="242"/>
    </location>
</feature>
<comment type="similarity">
    <text evidence="2 10">Belongs to the DNA/RNA non-specific endonuclease family.</text>
</comment>
<sequence>MNCLLGLAALAFLNCGSPAYAVTSNCPDSFLQGQAPDFNRLAQAMPTRELCFRQFAVLHSGITRTPLWVGEHLTAAQVEAAEGMSRTNRFHAEKALPPSERSELADYKGSGFDRGHMAPSGDMPDAKSQAESFSLSNMVPQNHRLNTGLWSQIEETVRDVASMDGEVWIVTGPLFIGQDVQAIGTNNVLVPTIVWKAVYDPKRGGAAVYVADNDDTPNCRIMSVEAFKTMSGIEIYPSLPVGTQRLALTQPRACRQE</sequence>
<dbReference type="SMART" id="SM00892">
    <property type="entry name" value="Endonuclease_NS"/>
    <property type="match status" value="1"/>
</dbReference>
<dbReference type="PANTHER" id="PTHR13966">
    <property type="entry name" value="ENDONUCLEASE RELATED"/>
    <property type="match status" value="1"/>
</dbReference>
<evidence type="ECO:0000256" key="1">
    <source>
        <dbReference type="ARBA" id="ARBA00001946"/>
    </source>
</evidence>
<organism evidence="14 15">
    <name type="scientific">Aureimonas ureilytica</name>
    <dbReference type="NCBI Taxonomy" id="401562"/>
    <lineage>
        <taxon>Bacteria</taxon>
        <taxon>Pseudomonadati</taxon>
        <taxon>Pseudomonadota</taxon>
        <taxon>Alphaproteobacteria</taxon>
        <taxon>Hyphomicrobiales</taxon>
        <taxon>Aurantimonadaceae</taxon>
        <taxon>Aureimonas</taxon>
    </lineage>
</organism>
<keyword evidence="5 10" id="KW-0255">Endonuclease</keyword>
<evidence type="ECO:0000256" key="10">
    <source>
        <dbReference type="RuleBase" id="RU366055"/>
    </source>
</evidence>
<dbReference type="Gene3D" id="3.40.570.10">
    <property type="entry name" value="Extracellular Endonuclease, subunit A"/>
    <property type="match status" value="1"/>
</dbReference>
<feature type="active site" description="Proton acceptor" evidence="8">
    <location>
        <position position="116"/>
    </location>
</feature>
<dbReference type="GO" id="GO:0046872">
    <property type="term" value="F:metal ion binding"/>
    <property type="evidence" value="ECO:0007669"/>
    <property type="project" value="UniProtKB-KW"/>
</dbReference>
<evidence type="ECO:0000256" key="5">
    <source>
        <dbReference type="ARBA" id="ARBA00022759"/>
    </source>
</evidence>
<dbReference type="SMART" id="SM00477">
    <property type="entry name" value="NUC"/>
    <property type="match status" value="1"/>
</dbReference>
<dbReference type="InterPro" id="IPR044929">
    <property type="entry name" value="DNA/RNA_non-sp_Endonuclease_sf"/>
</dbReference>
<dbReference type="PANTHER" id="PTHR13966:SF5">
    <property type="entry name" value="ENDONUCLEASE G, MITOCHONDRIAL"/>
    <property type="match status" value="1"/>
</dbReference>
<keyword evidence="15" id="KW-1185">Reference proteome</keyword>
<keyword evidence="3 10" id="KW-0540">Nuclease</keyword>
<evidence type="ECO:0000259" key="12">
    <source>
        <dbReference type="SMART" id="SM00477"/>
    </source>
</evidence>
<dbReference type="Proteomes" id="UP000078529">
    <property type="component" value="Unassembled WGS sequence"/>
</dbReference>
<keyword evidence="6 10" id="KW-0378">Hydrolase</keyword>
<dbReference type="GO" id="GO:0004519">
    <property type="term" value="F:endonuclease activity"/>
    <property type="evidence" value="ECO:0007669"/>
    <property type="project" value="UniProtKB-UniRule"/>
</dbReference>
<feature type="chain" id="PRO_5008042161" description="Endonuclease" evidence="11">
    <location>
        <begin position="22"/>
        <end position="257"/>
    </location>
</feature>